<reference evidence="1 2" key="1">
    <citation type="submission" date="2022-01" db="EMBL/GenBank/DDBJ databases">
        <authorList>
            <person name="Xiong W."/>
            <person name="Schranz E."/>
        </authorList>
    </citation>
    <scope>NUCLEOTIDE SEQUENCE [LARGE SCALE GENOMIC DNA]</scope>
</reference>
<proteinExistence type="predicted"/>
<evidence type="ECO:0000313" key="2">
    <source>
        <dbReference type="Proteomes" id="UP001157418"/>
    </source>
</evidence>
<name>A0AAU9P393_9ASTR</name>
<gene>
    <name evidence="1" type="ORF">LVIROSA_LOCUS30333</name>
</gene>
<protein>
    <submittedName>
        <fullName evidence="1">Uncharacterized protein</fullName>
    </submittedName>
</protein>
<keyword evidence="2" id="KW-1185">Reference proteome</keyword>
<dbReference type="Proteomes" id="UP001157418">
    <property type="component" value="Unassembled WGS sequence"/>
</dbReference>
<organism evidence="1 2">
    <name type="scientific">Lactuca virosa</name>
    <dbReference type="NCBI Taxonomy" id="75947"/>
    <lineage>
        <taxon>Eukaryota</taxon>
        <taxon>Viridiplantae</taxon>
        <taxon>Streptophyta</taxon>
        <taxon>Embryophyta</taxon>
        <taxon>Tracheophyta</taxon>
        <taxon>Spermatophyta</taxon>
        <taxon>Magnoliopsida</taxon>
        <taxon>eudicotyledons</taxon>
        <taxon>Gunneridae</taxon>
        <taxon>Pentapetalae</taxon>
        <taxon>asterids</taxon>
        <taxon>campanulids</taxon>
        <taxon>Asterales</taxon>
        <taxon>Asteraceae</taxon>
        <taxon>Cichorioideae</taxon>
        <taxon>Cichorieae</taxon>
        <taxon>Lactucinae</taxon>
        <taxon>Lactuca</taxon>
    </lineage>
</organism>
<dbReference type="EMBL" id="CAKMRJ010005523">
    <property type="protein sequence ID" value="CAH1444508.1"/>
    <property type="molecule type" value="Genomic_DNA"/>
</dbReference>
<sequence>MFSLSSLLIITSSSLLRMSISSPIAYGSTVLISAFFFSIRTYFCKVGDVVDYASPEVGSYAQDRILTADSVLDRSIIDPDDPDSESVETIRGEIEISICTSTHSLSRFSGTGSNIIEPEFINHGKFLTFLDLLY</sequence>
<accession>A0AAU9P393</accession>
<evidence type="ECO:0000313" key="1">
    <source>
        <dbReference type="EMBL" id="CAH1444508.1"/>
    </source>
</evidence>
<dbReference type="AlphaFoldDB" id="A0AAU9P393"/>
<comment type="caution">
    <text evidence="1">The sequence shown here is derived from an EMBL/GenBank/DDBJ whole genome shotgun (WGS) entry which is preliminary data.</text>
</comment>